<protein>
    <submittedName>
        <fullName evidence="1">Uncharacterized protein</fullName>
    </submittedName>
</protein>
<keyword evidence="2" id="KW-1185">Reference proteome</keyword>
<dbReference type="OrthoDB" id="8256080at2"/>
<evidence type="ECO:0000313" key="1">
    <source>
        <dbReference type="EMBL" id="TYL96752.1"/>
    </source>
</evidence>
<dbReference type="Proteomes" id="UP000324758">
    <property type="component" value="Unassembled WGS sequence"/>
</dbReference>
<proteinExistence type="predicted"/>
<accession>A0A5D3KI83</accession>
<comment type="caution">
    <text evidence="1">The sequence shown here is derived from an EMBL/GenBank/DDBJ whole genome shotgun (WGS) entry which is preliminary data.</text>
</comment>
<gene>
    <name evidence="1" type="ORF">FXB40_10565</name>
</gene>
<sequence>MATACCIVSRRIEARSFLSSLRGARDKIAKQFCADATKQSRLSRRKDSGLLRCARNDGVRGAA</sequence>
<evidence type="ECO:0000313" key="2">
    <source>
        <dbReference type="Proteomes" id="UP000324758"/>
    </source>
</evidence>
<reference evidence="1 2" key="1">
    <citation type="submission" date="2019-08" db="EMBL/GenBank/DDBJ databases">
        <title>Bradyrhizobium hipponensis sp. nov., a rhizobium isolated from a Lupinus angustifolius root nodule in Tunisia.</title>
        <authorList>
            <person name="Off K."/>
            <person name="Rejili M."/>
            <person name="Mars M."/>
            <person name="Brachmann A."/>
            <person name="Marin M."/>
        </authorList>
    </citation>
    <scope>NUCLEOTIDE SEQUENCE [LARGE SCALE GENOMIC DNA]</scope>
    <source>
        <strain evidence="1 2">CTAW71</strain>
    </source>
</reference>
<dbReference type="AlphaFoldDB" id="A0A5D3KI83"/>
<name>A0A5D3KI83_9BRAD</name>
<organism evidence="1 2">
    <name type="scientific">Bradyrhizobium rifense</name>
    <dbReference type="NCBI Taxonomy" id="515499"/>
    <lineage>
        <taxon>Bacteria</taxon>
        <taxon>Pseudomonadati</taxon>
        <taxon>Pseudomonadota</taxon>
        <taxon>Alphaproteobacteria</taxon>
        <taxon>Hyphomicrobiales</taxon>
        <taxon>Nitrobacteraceae</taxon>
        <taxon>Bradyrhizobium</taxon>
    </lineage>
</organism>
<dbReference type="EMBL" id="VSSS01000017">
    <property type="protein sequence ID" value="TYL96752.1"/>
    <property type="molecule type" value="Genomic_DNA"/>
</dbReference>